<evidence type="ECO:0000313" key="7">
    <source>
        <dbReference type="EMBL" id="GGB37205.1"/>
    </source>
</evidence>
<name>A0A916WXD8_9SPHN</name>
<dbReference type="PANTHER" id="PTHR37422">
    <property type="entry name" value="TEICHURONIC ACID BIOSYNTHESIS PROTEIN TUAE"/>
    <property type="match status" value="1"/>
</dbReference>
<dbReference type="PANTHER" id="PTHR37422:SF13">
    <property type="entry name" value="LIPOPOLYSACCHARIDE BIOSYNTHESIS PROTEIN PA4999-RELATED"/>
    <property type="match status" value="1"/>
</dbReference>
<dbReference type="Pfam" id="PF04932">
    <property type="entry name" value="Wzy_C"/>
    <property type="match status" value="1"/>
</dbReference>
<dbReference type="AlphaFoldDB" id="A0A916WXD8"/>
<feature type="transmembrane region" description="Helical" evidence="5">
    <location>
        <begin position="122"/>
        <end position="142"/>
    </location>
</feature>
<feature type="transmembrane region" description="Helical" evidence="5">
    <location>
        <begin position="390"/>
        <end position="417"/>
    </location>
</feature>
<feature type="transmembrane region" description="Helical" evidence="5">
    <location>
        <begin position="178"/>
        <end position="196"/>
    </location>
</feature>
<gene>
    <name evidence="7" type="ORF">GCM10011380_28280</name>
</gene>
<feature type="transmembrane region" description="Helical" evidence="5">
    <location>
        <begin position="240"/>
        <end position="259"/>
    </location>
</feature>
<feature type="domain" description="O-antigen ligase-related" evidence="6">
    <location>
        <begin position="271"/>
        <end position="406"/>
    </location>
</feature>
<evidence type="ECO:0000256" key="4">
    <source>
        <dbReference type="ARBA" id="ARBA00023136"/>
    </source>
</evidence>
<evidence type="ECO:0000313" key="8">
    <source>
        <dbReference type="Proteomes" id="UP000623067"/>
    </source>
</evidence>
<keyword evidence="8" id="KW-1185">Reference proteome</keyword>
<organism evidence="7 8">
    <name type="scientific">Sphingomonas metalli</name>
    <dbReference type="NCBI Taxonomy" id="1779358"/>
    <lineage>
        <taxon>Bacteria</taxon>
        <taxon>Pseudomonadati</taxon>
        <taxon>Pseudomonadota</taxon>
        <taxon>Alphaproteobacteria</taxon>
        <taxon>Sphingomonadales</taxon>
        <taxon>Sphingomonadaceae</taxon>
        <taxon>Sphingomonas</taxon>
    </lineage>
</organism>
<proteinExistence type="predicted"/>
<reference evidence="7" key="2">
    <citation type="submission" date="2020-09" db="EMBL/GenBank/DDBJ databases">
        <authorList>
            <person name="Sun Q."/>
            <person name="Zhou Y."/>
        </authorList>
    </citation>
    <scope>NUCLEOTIDE SEQUENCE</scope>
    <source>
        <strain evidence="7">CGMCC 1.15330</strain>
    </source>
</reference>
<dbReference type="InterPro" id="IPR007016">
    <property type="entry name" value="O-antigen_ligase-rel_domated"/>
</dbReference>
<dbReference type="InterPro" id="IPR051533">
    <property type="entry name" value="WaaL-like"/>
</dbReference>
<dbReference type="Proteomes" id="UP000623067">
    <property type="component" value="Unassembled WGS sequence"/>
</dbReference>
<protein>
    <recommendedName>
        <fullName evidence="6">O-antigen ligase-related domain-containing protein</fullName>
    </recommendedName>
</protein>
<keyword evidence="3 5" id="KW-1133">Transmembrane helix</keyword>
<feature type="transmembrane region" description="Helical" evidence="5">
    <location>
        <begin position="266"/>
        <end position="293"/>
    </location>
</feature>
<feature type="transmembrane region" description="Helical" evidence="5">
    <location>
        <begin position="462"/>
        <end position="479"/>
    </location>
</feature>
<evidence type="ECO:0000259" key="6">
    <source>
        <dbReference type="Pfam" id="PF04932"/>
    </source>
</evidence>
<evidence type="ECO:0000256" key="2">
    <source>
        <dbReference type="ARBA" id="ARBA00022692"/>
    </source>
</evidence>
<accession>A0A916WXD8</accession>
<keyword evidence="4 5" id="KW-0472">Membrane</keyword>
<evidence type="ECO:0000256" key="5">
    <source>
        <dbReference type="SAM" id="Phobius"/>
    </source>
</evidence>
<dbReference type="EMBL" id="BMIH01000003">
    <property type="protein sequence ID" value="GGB37205.1"/>
    <property type="molecule type" value="Genomic_DNA"/>
</dbReference>
<comment type="subcellular location">
    <subcellularLocation>
        <location evidence="1">Membrane</location>
        <topology evidence="1">Multi-pass membrane protein</topology>
    </subcellularLocation>
</comment>
<reference evidence="7" key="1">
    <citation type="journal article" date="2014" name="Int. J. Syst. Evol. Microbiol.">
        <title>Complete genome sequence of Corynebacterium casei LMG S-19264T (=DSM 44701T), isolated from a smear-ripened cheese.</title>
        <authorList>
            <consortium name="US DOE Joint Genome Institute (JGI-PGF)"/>
            <person name="Walter F."/>
            <person name="Albersmeier A."/>
            <person name="Kalinowski J."/>
            <person name="Ruckert C."/>
        </authorList>
    </citation>
    <scope>NUCLEOTIDE SEQUENCE</scope>
    <source>
        <strain evidence="7">CGMCC 1.15330</strain>
    </source>
</reference>
<feature type="transmembrane region" description="Helical" evidence="5">
    <location>
        <begin position="68"/>
        <end position="86"/>
    </location>
</feature>
<evidence type="ECO:0000256" key="1">
    <source>
        <dbReference type="ARBA" id="ARBA00004141"/>
    </source>
</evidence>
<keyword evidence="2 5" id="KW-0812">Transmembrane</keyword>
<sequence length="506" mass="54147">MYAIVFLVIGLLGFRYCVDRRLNTGIGKNFLPLMAITQLAAFVSPTVLIYNSIVAIAMVVGCQKRDQIAPTYLFLLVTLPLPSKVISTGSTYLMAYDASISLALGGMAALMMHPGGRPQRSVANDVPIYAFLLLLAFINARSTTATNLLRVLLDLTSTILLPYLLVSRAVRSAQDFRFAIYGLVAGMAALSTLAIYEALHMWPLYRIVADHYGIYLGGDANVKVRAGLLRSPGPFTEPTSFGYCLAIGMIAAILSRNLFRSSTLYLGFLGVLCLGILAPQSRGAWLGVIVGIVGREIYDGRWASLSKKVAIGAIAGLAIVTAGKLDSRIASTAGLNAEGQGTVEYRSNLLTRGLEEIRAHPVIGRPPDVVRAALRDMTQGEGIVDFVNTYLFIGLTSGVIGFVIFVLIFLTPCGALLKARSTPFLRLAFRRGQDPTAGLVFGTLLGIMSMIAVTSMTGRTTIFVAIEIGFASAILNFVYSRQAMPRQRAAATVDTQASAAMPVPGA</sequence>
<evidence type="ECO:0000256" key="3">
    <source>
        <dbReference type="ARBA" id="ARBA00022989"/>
    </source>
</evidence>
<dbReference type="GO" id="GO:0016020">
    <property type="term" value="C:membrane"/>
    <property type="evidence" value="ECO:0007669"/>
    <property type="project" value="UniProtKB-SubCell"/>
</dbReference>
<feature type="transmembrane region" description="Helical" evidence="5">
    <location>
        <begin position="437"/>
        <end position="456"/>
    </location>
</feature>
<comment type="caution">
    <text evidence="7">The sequence shown here is derived from an EMBL/GenBank/DDBJ whole genome shotgun (WGS) entry which is preliminary data.</text>
</comment>
<feature type="transmembrane region" description="Helical" evidence="5">
    <location>
        <begin position="39"/>
        <end position="61"/>
    </location>
</feature>